<protein>
    <recommendedName>
        <fullName evidence="4">LTXXQ motif family protein</fullName>
    </recommendedName>
</protein>
<dbReference type="RefSeq" id="WP_072784329.1">
    <property type="nucleotide sequence ID" value="NZ_FQZH01000003.1"/>
</dbReference>
<evidence type="ECO:0008006" key="4">
    <source>
        <dbReference type="Google" id="ProtNLM"/>
    </source>
</evidence>
<dbReference type="AlphaFoldDB" id="A0A1M6IUC3"/>
<feature type="region of interest" description="Disordered" evidence="1">
    <location>
        <begin position="65"/>
        <end position="140"/>
    </location>
</feature>
<dbReference type="EMBL" id="FQZH01000003">
    <property type="protein sequence ID" value="SHJ38041.1"/>
    <property type="molecule type" value="Genomic_DNA"/>
</dbReference>
<sequence>MKNLLIIAVMLISTISFSQNERKGKLSKEEQVEVQLKKMTTDLNLDTKQQKEVKAFLVEKADKREAKRAEIQARREAGKPRLSEEEREALKAELQNEKAHDKERLGKILSEDQMKKWDQIQTEKREEKKAHLREKRMSKK</sequence>
<dbReference type="Proteomes" id="UP000184232">
    <property type="component" value="Unassembled WGS sequence"/>
</dbReference>
<keyword evidence="3" id="KW-1185">Reference proteome</keyword>
<evidence type="ECO:0000313" key="2">
    <source>
        <dbReference type="EMBL" id="SHJ38041.1"/>
    </source>
</evidence>
<evidence type="ECO:0000256" key="1">
    <source>
        <dbReference type="SAM" id="MobiDB-lite"/>
    </source>
</evidence>
<name>A0A1M6IUC3_9FLAO</name>
<reference evidence="2 3" key="1">
    <citation type="submission" date="2016-11" db="EMBL/GenBank/DDBJ databases">
        <authorList>
            <person name="Jaros S."/>
            <person name="Januszkiewicz K."/>
            <person name="Wedrychowicz H."/>
        </authorList>
    </citation>
    <scope>NUCLEOTIDE SEQUENCE [LARGE SCALE GENOMIC DNA]</scope>
    <source>
        <strain evidence="2 3">DSM 22807</strain>
    </source>
</reference>
<gene>
    <name evidence="2" type="ORF">SAMN05444337_1876</name>
</gene>
<organism evidence="2 3">
    <name type="scientific">Flavobacterium haoranii</name>
    <dbReference type="NCBI Taxonomy" id="683124"/>
    <lineage>
        <taxon>Bacteria</taxon>
        <taxon>Pseudomonadati</taxon>
        <taxon>Bacteroidota</taxon>
        <taxon>Flavobacteriia</taxon>
        <taxon>Flavobacteriales</taxon>
        <taxon>Flavobacteriaceae</taxon>
        <taxon>Flavobacterium</taxon>
    </lineage>
</organism>
<feature type="compositionally biased region" description="Basic and acidic residues" evidence="1">
    <location>
        <begin position="65"/>
        <end position="129"/>
    </location>
</feature>
<feature type="compositionally biased region" description="Basic residues" evidence="1">
    <location>
        <begin position="130"/>
        <end position="140"/>
    </location>
</feature>
<evidence type="ECO:0000313" key="3">
    <source>
        <dbReference type="Proteomes" id="UP000184232"/>
    </source>
</evidence>
<accession>A0A1M6IUC3</accession>
<dbReference type="STRING" id="683124.SAMN05444337_1876"/>
<proteinExistence type="predicted"/>